<feature type="non-terminal residue" evidence="1">
    <location>
        <position position="71"/>
    </location>
</feature>
<name>A0A382XSN2_9ZZZZ</name>
<evidence type="ECO:0000313" key="1">
    <source>
        <dbReference type="EMBL" id="SVD73859.1"/>
    </source>
</evidence>
<dbReference type="AlphaFoldDB" id="A0A382XSN2"/>
<organism evidence="1">
    <name type="scientific">marine metagenome</name>
    <dbReference type="NCBI Taxonomy" id="408172"/>
    <lineage>
        <taxon>unclassified sequences</taxon>
        <taxon>metagenomes</taxon>
        <taxon>ecological metagenomes</taxon>
    </lineage>
</organism>
<accession>A0A382XSN2</accession>
<sequence length="71" mass="8161">MKVACLIFPNFKIKSELKRRPDLSNRQILISGFNGNKEVVLDYTNNIKCISKGFLLKDVLLNIKNPIILKE</sequence>
<reference evidence="1" key="1">
    <citation type="submission" date="2018-05" db="EMBL/GenBank/DDBJ databases">
        <authorList>
            <person name="Lanie J.A."/>
            <person name="Ng W.-L."/>
            <person name="Kazmierczak K.M."/>
            <person name="Andrzejewski T.M."/>
            <person name="Davidsen T.M."/>
            <person name="Wayne K.J."/>
            <person name="Tettelin H."/>
            <person name="Glass J.I."/>
            <person name="Rusch D."/>
            <person name="Podicherti R."/>
            <person name="Tsui H.-C.T."/>
            <person name="Winkler M.E."/>
        </authorList>
    </citation>
    <scope>NUCLEOTIDE SEQUENCE</scope>
</reference>
<dbReference type="EMBL" id="UINC01170024">
    <property type="protein sequence ID" value="SVD73859.1"/>
    <property type="molecule type" value="Genomic_DNA"/>
</dbReference>
<gene>
    <name evidence="1" type="ORF">METZ01_LOCUS426713</name>
</gene>
<protein>
    <submittedName>
        <fullName evidence="1">Uncharacterized protein</fullName>
    </submittedName>
</protein>
<proteinExistence type="predicted"/>